<feature type="domain" description="Amidase" evidence="1">
    <location>
        <begin position="19"/>
        <end position="450"/>
    </location>
</feature>
<dbReference type="Proteomes" id="UP001286174">
    <property type="component" value="Unassembled WGS sequence"/>
</dbReference>
<dbReference type="InterPro" id="IPR020556">
    <property type="entry name" value="Amidase_CS"/>
</dbReference>
<comment type="caution">
    <text evidence="2">The sequence shown here is derived from an EMBL/GenBank/DDBJ whole genome shotgun (WGS) entry which is preliminary data.</text>
</comment>
<keyword evidence="3" id="KW-1185">Reference proteome</keyword>
<dbReference type="Pfam" id="PF01425">
    <property type="entry name" value="Amidase"/>
    <property type="match status" value="1"/>
</dbReference>
<evidence type="ECO:0000313" key="2">
    <source>
        <dbReference type="EMBL" id="MDX8420394.1"/>
    </source>
</evidence>
<accession>A0AB35U6C0</accession>
<dbReference type="GO" id="GO:0003824">
    <property type="term" value="F:catalytic activity"/>
    <property type="evidence" value="ECO:0007669"/>
    <property type="project" value="InterPro"/>
</dbReference>
<dbReference type="AlphaFoldDB" id="A0AB35U6C0"/>
<evidence type="ECO:0000313" key="3">
    <source>
        <dbReference type="Proteomes" id="UP001286174"/>
    </source>
</evidence>
<gene>
    <name evidence="2" type="ORF">MOZ60_09890</name>
</gene>
<reference evidence="2 3" key="1">
    <citation type="submission" date="2022-03" db="EMBL/GenBank/DDBJ databases">
        <title>Novel taxa within the pig intestine.</title>
        <authorList>
            <person name="Wylensek D."/>
            <person name="Bishof K."/>
            <person name="Afrizal A."/>
            <person name="Clavel T."/>
        </authorList>
    </citation>
    <scope>NUCLEOTIDE SEQUENCE [LARGE SCALE GENOMIC DNA]</scope>
    <source>
        <strain evidence="2 3">CLA-KB-P133</strain>
    </source>
</reference>
<dbReference type="EMBL" id="JALBUR010000035">
    <property type="protein sequence ID" value="MDX8420394.1"/>
    <property type="molecule type" value="Genomic_DNA"/>
</dbReference>
<evidence type="ECO:0000259" key="1">
    <source>
        <dbReference type="Pfam" id="PF01425"/>
    </source>
</evidence>
<dbReference type="RefSeq" id="WP_370596543.1">
    <property type="nucleotide sequence ID" value="NZ_JALBUR010000035.1"/>
</dbReference>
<sequence>MIREMAKDKAGAEKRCNEAYEKAQKLQPVLNDVITFVDPADQLAHLPEDGLMRGVPIALKDNVNTKGIRTTAGSRILSNYVPIYNATIVDKLNAAGAVTIAKASMDELAMGGTNLTCFTGPAHNPWDPRRMTGGSSGGSAALVASNVVPMAIGSDTGDSIRKPAAYNGIVGVKPTYGRISRYGIIPYASSLDHVGYFTRSIEDACISLQVLAGRDERDMTSSDRPVPDYSKLLNSDLHGRKIAIMGNVVESIANKHTVGVFNDLMDKMKAKGAQVDVYHFDDALMKAILPTYFIIANCEATSNHSNLDGIRFGVREDGADMKEIMTNSRTKGFGPLIRRRFVIGSYGLFEENQERLFRKAQKVRRLIVNALHDCLKEYDCVIAPASGDIAPLIDESKDQDQLSDTYMVAENYMAIANFSGYPSMTVPMGFEDGCPLGVNLTCRAWDEETMFDLGKAIEEITGYYDLHAEVK</sequence>
<dbReference type="InterPro" id="IPR000120">
    <property type="entry name" value="Amidase"/>
</dbReference>
<dbReference type="PROSITE" id="PS00571">
    <property type="entry name" value="AMIDASES"/>
    <property type="match status" value="1"/>
</dbReference>
<dbReference type="SUPFAM" id="SSF75304">
    <property type="entry name" value="Amidase signature (AS) enzymes"/>
    <property type="match status" value="1"/>
</dbReference>
<organism evidence="2 3">
    <name type="scientific">Grylomicrobium aquisgranensis</name>
    <dbReference type="NCBI Taxonomy" id="2926318"/>
    <lineage>
        <taxon>Bacteria</taxon>
        <taxon>Bacillati</taxon>
        <taxon>Bacillota</taxon>
        <taxon>Erysipelotrichia</taxon>
        <taxon>Erysipelotrichales</taxon>
        <taxon>Erysipelotrichaceae</taxon>
        <taxon>Grylomicrobium</taxon>
    </lineage>
</organism>
<protein>
    <submittedName>
        <fullName evidence="2">Aspartyl/glutamyl-tRNA amidotransferase subunit A</fullName>
    </submittedName>
</protein>
<dbReference type="InterPro" id="IPR023631">
    <property type="entry name" value="Amidase_dom"/>
</dbReference>
<dbReference type="InterPro" id="IPR036928">
    <property type="entry name" value="AS_sf"/>
</dbReference>
<name>A0AB35U6C0_9FIRM</name>
<dbReference type="Gene3D" id="3.90.1300.10">
    <property type="entry name" value="Amidase signature (AS) domain"/>
    <property type="match status" value="1"/>
</dbReference>
<dbReference type="PANTHER" id="PTHR11895:SF151">
    <property type="entry name" value="GLUTAMYL-TRNA(GLN) AMIDOTRANSFERASE SUBUNIT A"/>
    <property type="match status" value="1"/>
</dbReference>
<dbReference type="PANTHER" id="PTHR11895">
    <property type="entry name" value="TRANSAMIDASE"/>
    <property type="match status" value="1"/>
</dbReference>
<proteinExistence type="predicted"/>